<evidence type="ECO:0000256" key="8">
    <source>
        <dbReference type="ARBA" id="ARBA00022842"/>
    </source>
</evidence>
<evidence type="ECO:0000256" key="1">
    <source>
        <dbReference type="ARBA" id="ARBA00010879"/>
    </source>
</evidence>
<dbReference type="InterPro" id="IPR000477">
    <property type="entry name" value="RT_dom"/>
</dbReference>
<dbReference type="InterPro" id="IPR010661">
    <property type="entry name" value="RVT_thumb"/>
</dbReference>
<evidence type="ECO:0000256" key="3">
    <source>
        <dbReference type="ARBA" id="ARBA00022679"/>
    </source>
</evidence>
<dbReference type="STRING" id="333673.A0A3M0LME9"/>
<dbReference type="GO" id="GO:0035613">
    <property type="term" value="F:RNA stem-loop binding"/>
    <property type="evidence" value="ECO:0007669"/>
    <property type="project" value="TreeGrafter"/>
</dbReference>
<name>A0A3M0LME9_HIRRU</name>
<feature type="compositionally biased region" description="Pro residues" evidence="10">
    <location>
        <begin position="403"/>
        <end position="417"/>
    </location>
</feature>
<dbReference type="OrthoDB" id="9395371at2759"/>
<feature type="region of interest" description="Disordered" evidence="10">
    <location>
        <begin position="871"/>
        <end position="906"/>
    </location>
</feature>
<dbReference type="GO" id="GO:0015074">
    <property type="term" value="P:DNA integration"/>
    <property type="evidence" value="ECO:0007669"/>
    <property type="project" value="InterPro"/>
</dbReference>
<evidence type="ECO:0000313" key="14">
    <source>
        <dbReference type="EMBL" id="RMC20257.1"/>
    </source>
</evidence>
<keyword evidence="11" id="KW-1133">Transmembrane helix</keyword>
<dbReference type="PROSITE" id="PS50994">
    <property type="entry name" value="INTEGRASE"/>
    <property type="match status" value="1"/>
</dbReference>
<dbReference type="Pfam" id="PF00665">
    <property type="entry name" value="rve"/>
    <property type="match status" value="1"/>
</dbReference>
<dbReference type="GO" id="GO:0019068">
    <property type="term" value="P:virion assembly"/>
    <property type="evidence" value="ECO:0007669"/>
    <property type="project" value="InterPro"/>
</dbReference>
<proteinExistence type="inferred from homology"/>
<keyword evidence="9" id="KW-0695">RNA-directed DNA polymerase</keyword>
<evidence type="ECO:0000259" key="13">
    <source>
        <dbReference type="PROSITE" id="PS50994"/>
    </source>
</evidence>
<gene>
    <name evidence="14" type="ORF">DUI87_01103</name>
</gene>
<organism evidence="14 15">
    <name type="scientific">Hirundo rustica rustica</name>
    <dbReference type="NCBI Taxonomy" id="333673"/>
    <lineage>
        <taxon>Eukaryota</taxon>
        <taxon>Metazoa</taxon>
        <taxon>Chordata</taxon>
        <taxon>Craniata</taxon>
        <taxon>Vertebrata</taxon>
        <taxon>Euteleostomi</taxon>
        <taxon>Archelosauria</taxon>
        <taxon>Archosauria</taxon>
        <taxon>Dinosauria</taxon>
        <taxon>Saurischia</taxon>
        <taxon>Theropoda</taxon>
        <taxon>Coelurosauria</taxon>
        <taxon>Aves</taxon>
        <taxon>Neognathae</taxon>
        <taxon>Neoaves</taxon>
        <taxon>Telluraves</taxon>
        <taxon>Australaves</taxon>
        <taxon>Passeriformes</taxon>
        <taxon>Sylvioidea</taxon>
        <taxon>Hirundinidae</taxon>
        <taxon>Hirundo</taxon>
    </lineage>
</organism>
<dbReference type="Gene3D" id="3.30.420.10">
    <property type="entry name" value="Ribonuclease H-like superfamily/Ribonuclease H"/>
    <property type="match status" value="1"/>
</dbReference>
<feature type="domain" description="Reverse transcriptase" evidence="12">
    <location>
        <begin position="42"/>
        <end position="230"/>
    </location>
</feature>
<evidence type="ECO:0000256" key="9">
    <source>
        <dbReference type="ARBA" id="ARBA00022918"/>
    </source>
</evidence>
<dbReference type="GO" id="GO:0003964">
    <property type="term" value="F:RNA-directed DNA polymerase activity"/>
    <property type="evidence" value="ECO:0007669"/>
    <property type="project" value="UniProtKB-KW"/>
</dbReference>
<evidence type="ECO:0000256" key="10">
    <source>
        <dbReference type="SAM" id="MobiDB-lite"/>
    </source>
</evidence>
<dbReference type="PANTHER" id="PTHR41694">
    <property type="entry name" value="ENDOGENOUS RETROVIRUS GROUP K MEMBER POL PROTEIN"/>
    <property type="match status" value="1"/>
</dbReference>
<sequence>MKGAECPTPPIQWLVDKPVWENQWPLPQDKLVALHDLVQEQLDQGHLESSTSPWNTPVFCIKKKSGKWRLLQDLQKVNAMMKSMGTLQAAMPSPTMLPADWPVLIVDLKDCFFTIPLHPNDRPKFAFSVPAINNAEPTQRYQWRVLPQGCHNSPAICQWYVARVLSGVRKQFPDARFYHYMDDILVAASTQDELLRVQPQLIHALHSHRLQVAPEKVQQQPPWKYLGVKILERTIQHQEVQFVHLVKTLNDAQKLVGVINWLRPYLGLTTTQLSPLFDLLKGDSDLKSPRTLTPEARQVLEEVQRAVSARQVYRIDPSVDVTVFITTPDLHPTGIIGQWNEKWSDFLHVLEWVFLPHQPQKTEESDYASIWVETPGVFLFNLKEKPDSREDKKRGKREEEVPLVPPPYVPPQAPPLPDNENAQEQAEAPPRGPMTRQRARQQNLYPLREMPMGGPQAGIGFISVPLSSGDVRDFKKEMGNLLEDPLGVSERVDQFLGPNIYTWDELQSILGILFTSEEKNMIRRAGMRIWDAQHAQGPQADLKWPLQNPNWNHQNPEHRGHMQDLRTIIIQGIREAVPRGQNINKAFNERQKKEETPTEWLERLRKNLQLYSGIDPEAPVGQALLKTQFVAKSWEDIRKKLEKLDNWQERGLDELLREAQKVYVRREEESYKRQQHTTAEHHLVKREPFTALTIATLLTIGGIGAGTGVASLINQQKEMKTLRMSVDEDLGRIEQAIDGLVKSAQVHPYYILHVRSHTNLPGFVAEGVNPRGLRALDIWQTDVTQIAEFVRLKYVHVTVDTFSSVMWASAHTGEKTRDVIAHWRQAFAVLGIPSAVKTDSGPAYASQKAKQPQVPQAFLISEVLQPMREVLTPEQVDARESCDPVEDPNGERAPASRDFQARAAYP</sequence>
<dbReference type="PANTHER" id="PTHR41694:SF3">
    <property type="entry name" value="RNA-DIRECTED DNA POLYMERASE-RELATED"/>
    <property type="match status" value="1"/>
</dbReference>
<dbReference type="Pfam" id="PF02093">
    <property type="entry name" value="Gag_p30"/>
    <property type="match status" value="1"/>
</dbReference>
<evidence type="ECO:0000256" key="7">
    <source>
        <dbReference type="ARBA" id="ARBA00022801"/>
    </source>
</evidence>
<keyword evidence="4" id="KW-0548">Nucleotidyltransferase</keyword>
<dbReference type="CDD" id="cd01645">
    <property type="entry name" value="RT_Rtv"/>
    <property type="match status" value="1"/>
</dbReference>
<dbReference type="Pfam" id="PF00078">
    <property type="entry name" value="RVT_1"/>
    <property type="match status" value="1"/>
</dbReference>
<evidence type="ECO:0000256" key="2">
    <source>
        <dbReference type="ARBA" id="ARBA00012180"/>
    </source>
</evidence>
<keyword evidence="5" id="KW-0540">Nuclease</keyword>
<dbReference type="Gene3D" id="1.10.375.10">
    <property type="entry name" value="Human Immunodeficiency Virus Type 1 Capsid Protein"/>
    <property type="match status" value="1"/>
</dbReference>
<feature type="compositionally biased region" description="Basic and acidic residues" evidence="10">
    <location>
        <begin position="382"/>
        <end position="400"/>
    </location>
</feature>
<dbReference type="Pfam" id="PF06817">
    <property type="entry name" value="RVT_thumb"/>
    <property type="match status" value="1"/>
</dbReference>
<evidence type="ECO:0000256" key="6">
    <source>
        <dbReference type="ARBA" id="ARBA00022759"/>
    </source>
</evidence>
<keyword evidence="8" id="KW-0460">Magnesium</keyword>
<dbReference type="InterPro" id="IPR043128">
    <property type="entry name" value="Rev_trsase/Diguanyl_cyclase"/>
</dbReference>
<keyword evidence="11" id="KW-0812">Transmembrane</keyword>
<keyword evidence="11" id="KW-0472">Membrane</keyword>
<dbReference type="GO" id="GO:0004523">
    <property type="term" value="F:RNA-DNA hybrid ribonuclease activity"/>
    <property type="evidence" value="ECO:0007669"/>
    <property type="project" value="UniProtKB-EC"/>
</dbReference>
<accession>A0A3M0LME9</accession>
<dbReference type="PROSITE" id="PS50878">
    <property type="entry name" value="RT_POL"/>
    <property type="match status" value="1"/>
</dbReference>
<dbReference type="EC" id="3.1.26.4" evidence="2"/>
<comment type="similarity">
    <text evidence="1">Belongs to the beta type-B retroviral polymerase family. HERV class-II K(HML-2) pol subfamily.</text>
</comment>
<dbReference type="Gene3D" id="3.10.10.10">
    <property type="entry name" value="HIV Type 1 Reverse Transcriptase, subunit A, domain 1"/>
    <property type="match status" value="1"/>
</dbReference>
<keyword evidence="6" id="KW-0255">Endonuclease</keyword>
<evidence type="ECO:0000259" key="12">
    <source>
        <dbReference type="PROSITE" id="PS50878"/>
    </source>
</evidence>
<feature type="domain" description="Integrase catalytic" evidence="13">
    <location>
        <begin position="766"/>
        <end position="906"/>
    </location>
</feature>
<evidence type="ECO:0000256" key="5">
    <source>
        <dbReference type="ARBA" id="ARBA00022722"/>
    </source>
</evidence>
<dbReference type="Proteomes" id="UP000269221">
    <property type="component" value="Unassembled WGS sequence"/>
</dbReference>
<reference evidence="14 15" key="1">
    <citation type="submission" date="2018-07" db="EMBL/GenBank/DDBJ databases">
        <title>A high quality draft genome assembly of the barn swallow (H. rustica rustica).</title>
        <authorList>
            <person name="Formenti G."/>
            <person name="Chiara M."/>
            <person name="Poveda L."/>
            <person name="Francoijs K.-J."/>
            <person name="Bonisoli-Alquati A."/>
            <person name="Canova L."/>
            <person name="Gianfranceschi L."/>
            <person name="Horner D.S."/>
            <person name="Saino N."/>
        </authorList>
    </citation>
    <scope>NUCLEOTIDE SEQUENCE [LARGE SCALE GENOMIC DNA]</scope>
    <source>
        <strain evidence="14">Chelidonia</strain>
        <tissue evidence="14">Blood</tissue>
    </source>
</reference>
<dbReference type="EMBL" id="QRBI01000093">
    <property type="protein sequence ID" value="RMC20257.1"/>
    <property type="molecule type" value="Genomic_DNA"/>
</dbReference>
<dbReference type="InterPro" id="IPR036397">
    <property type="entry name" value="RNaseH_sf"/>
</dbReference>
<keyword evidence="3" id="KW-0808">Transferase</keyword>
<dbReference type="InterPro" id="IPR001584">
    <property type="entry name" value="Integrase_cat-core"/>
</dbReference>
<protein>
    <recommendedName>
        <fullName evidence="2">ribonuclease H</fullName>
        <ecNumber evidence="2">3.1.26.4</ecNumber>
    </recommendedName>
</protein>
<dbReference type="SUPFAM" id="SSF56672">
    <property type="entry name" value="DNA/RNA polymerases"/>
    <property type="match status" value="1"/>
</dbReference>
<keyword evidence="7" id="KW-0378">Hydrolase</keyword>
<feature type="transmembrane region" description="Helical" evidence="11">
    <location>
        <begin position="689"/>
        <end position="713"/>
    </location>
</feature>
<evidence type="ECO:0000256" key="11">
    <source>
        <dbReference type="SAM" id="Phobius"/>
    </source>
</evidence>
<dbReference type="InterPro" id="IPR008919">
    <property type="entry name" value="Retrov_capsid_N"/>
</dbReference>
<dbReference type="Gene3D" id="3.30.70.270">
    <property type="match status" value="2"/>
</dbReference>
<dbReference type="AlphaFoldDB" id="A0A3M0LME9"/>
<dbReference type="InterPro" id="IPR012337">
    <property type="entry name" value="RNaseH-like_sf"/>
</dbReference>
<dbReference type="InterPro" id="IPR043502">
    <property type="entry name" value="DNA/RNA_pol_sf"/>
</dbReference>
<dbReference type="InterPro" id="IPR003036">
    <property type="entry name" value="Gag_P30"/>
</dbReference>
<evidence type="ECO:0000256" key="4">
    <source>
        <dbReference type="ARBA" id="ARBA00022695"/>
    </source>
</evidence>
<dbReference type="SUPFAM" id="SSF53098">
    <property type="entry name" value="Ribonuclease H-like"/>
    <property type="match status" value="1"/>
</dbReference>
<dbReference type="SUPFAM" id="SSF47943">
    <property type="entry name" value="Retrovirus capsid protein, N-terminal core domain"/>
    <property type="match status" value="1"/>
</dbReference>
<feature type="region of interest" description="Disordered" evidence="10">
    <location>
        <begin position="382"/>
        <end position="438"/>
    </location>
</feature>
<evidence type="ECO:0000313" key="15">
    <source>
        <dbReference type="Proteomes" id="UP000269221"/>
    </source>
</evidence>
<keyword evidence="15" id="KW-1185">Reference proteome</keyword>
<comment type="caution">
    <text evidence="14">The sequence shown here is derived from an EMBL/GenBank/DDBJ whole genome shotgun (WGS) entry which is preliminary data.</text>
</comment>